<keyword evidence="3" id="KW-1185">Reference proteome</keyword>
<sequence length="425" mass="45915">MPQYHGALPPEFWSRPVMADALATCDMAVIVEDIRIARGWSQGELANAVGYSQSWVSRVINGQQSLTIEQVRELADRLGIPLHLLRFASATETRKGAGPTRRRDFGKVIATAAMSLPTACTGSDINEGTAPTLRAITGGQRLLDASSPARDLARGAIAHVELTERALKRAQHTPFAPEIAAGASEAAGFAAWLHTDMGDLGSARSYYQTAIAHARQAGHHLLEVYMLGSLASFEIEADDPELGLTLAAEARRRMGADAHPTAKAWLSCVRSLAYAALGDASACTREIARAEANVVRQENTAPPWPWVFSFDDAKVASHRALAGVRLRNPNDARAAFSEALHGYNAGAKQAALLKVELASAHADSGDVDEAFRLATEALRTGSQFRSERVITRVRRFRRGYNGARARIVNEFDEQLTDVLTGQRGK</sequence>
<dbReference type="GO" id="GO:0003677">
    <property type="term" value="F:DNA binding"/>
    <property type="evidence" value="ECO:0007669"/>
    <property type="project" value="InterPro"/>
</dbReference>
<evidence type="ECO:0000259" key="1">
    <source>
        <dbReference type="PROSITE" id="PS50943"/>
    </source>
</evidence>
<dbReference type="EMBL" id="JACHJT010000001">
    <property type="protein sequence ID" value="MBB4931520.1"/>
    <property type="molecule type" value="Genomic_DNA"/>
</dbReference>
<dbReference type="SUPFAM" id="SSF47413">
    <property type="entry name" value="lambda repressor-like DNA-binding domains"/>
    <property type="match status" value="1"/>
</dbReference>
<dbReference type="InterPro" id="IPR001387">
    <property type="entry name" value="Cro/C1-type_HTH"/>
</dbReference>
<protein>
    <submittedName>
        <fullName evidence="2">Transcriptional regulator with XRE-family HTH domain</fullName>
    </submittedName>
</protein>
<comment type="caution">
    <text evidence="2">The sequence shown here is derived from an EMBL/GenBank/DDBJ whole genome shotgun (WGS) entry which is preliminary data.</text>
</comment>
<reference evidence="2 3" key="1">
    <citation type="submission" date="2020-08" db="EMBL/GenBank/DDBJ databases">
        <title>Sequencing the genomes of 1000 actinobacteria strains.</title>
        <authorList>
            <person name="Klenk H.-P."/>
        </authorList>
    </citation>
    <scope>NUCLEOTIDE SEQUENCE [LARGE SCALE GENOMIC DNA]</scope>
    <source>
        <strain evidence="2 3">DSM 102030</strain>
    </source>
</reference>
<dbReference type="AlphaFoldDB" id="A0A7W7RGL7"/>
<dbReference type="CDD" id="cd00093">
    <property type="entry name" value="HTH_XRE"/>
    <property type="match status" value="1"/>
</dbReference>
<organism evidence="2 3">
    <name type="scientific">Lipingzhangella halophila</name>
    <dbReference type="NCBI Taxonomy" id="1783352"/>
    <lineage>
        <taxon>Bacteria</taxon>
        <taxon>Bacillati</taxon>
        <taxon>Actinomycetota</taxon>
        <taxon>Actinomycetes</taxon>
        <taxon>Streptosporangiales</taxon>
        <taxon>Nocardiopsidaceae</taxon>
        <taxon>Lipingzhangella</taxon>
    </lineage>
</organism>
<feature type="domain" description="HTH cro/C1-type" evidence="1">
    <location>
        <begin position="31"/>
        <end position="85"/>
    </location>
</feature>
<dbReference type="InterPro" id="IPR011990">
    <property type="entry name" value="TPR-like_helical_dom_sf"/>
</dbReference>
<dbReference type="Gene3D" id="1.25.40.10">
    <property type="entry name" value="Tetratricopeptide repeat domain"/>
    <property type="match status" value="1"/>
</dbReference>
<name>A0A7W7RGL7_9ACTN</name>
<dbReference type="PROSITE" id="PS50943">
    <property type="entry name" value="HTH_CROC1"/>
    <property type="match status" value="1"/>
</dbReference>
<dbReference type="Pfam" id="PF13560">
    <property type="entry name" value="HTH_31"/>
    <property type="match status" value="1"/>
</dbReference>
<dbReference type="RefSeq" id="WP_246437185.1">
    <property type="nucleotide sequence ID" value="NZ_JACHJT010000001.1"/>
</dbReference>
<proteinExistence type="predicted"/>
<dbReference type="SMART" id="SM00530">
    <property type="entry name" value="HTH_XRE"/>
    <property type="match status" value="1"/>
</dbReference>
<dbReference type="Proteomes" id="UP000523007">
    <property type="component" value="Unassembled WGS sequence"/>
</dbReference>
<dbReference type="Gene3D" id="1.10.260.40">
    <property type="entry name" value="lambda repressor-like DNA-binding domains"/>
    <property type="match status" value="1"/>
</dbReference>
<dbReference type="InterPro" id="IPR010982">
    <property type="entry name" value="Lambda_DNA-bd_dom_sf"/>
</dbReference>
<evidence type="ECO:0000313" key="3">
    <source>
        <dbReference type="Proteomes" id="UP000523007"/>
    </source>
</evidence>
<accession>A0A7W7RGL7</accession>
<evidence type="ECO:0000313" key="2">
    <source>
        <dbReference type="EMBL" id="MBB4931520.1"/>
    </source>
</evidence>
<gene>
    <name evidence="2" type="ORF">F4561_002340</name>
</gene>